<evidence type="ECO:0000256" key="7">
    <source>
        <dbReference type="SAM" id="MobiDB-lite"/>
    </source>
</evidence>
<dbReference type="EnsemblMetazoa" id="XM_030996393">
    <property type="protein sequence ID" value="XP_030852253"/>
    <property type="gene ID" value="LOC100889993"/>
</dbReference>
<keyword evidence="5 6" id="KW-0539">Nucleus</keyword>
<feature type="region of interest" description="Disordered" evidence="7">
    <location>
        <begin position="280"/>
        <end position="307"/>
    </location>
</feature>
<feature type="region of interest" description="Disordered" evidence="7">
    <location>
        <begin position="431"/>
        <end position="469"/>
    </location>
</feature>
<keyword evidence="3 6" id="KW-0862">Zinc</keyword>
<dbReference type="GO" id="GO:0005634">
    <property type="term" value="C:nucleus"/>
    <property type="evidence" value="ECO:0000318"/>
    <property type="project" value="GO_Central"/>
</dbReference>
<evidence type="ECO:0000256" key="2">
    <source>
        <dbReference type="ARBA" id="ARBA00022723"/>
    </source>
</evidence>
<protein>
    <recommendedName>
        <fullName evidence="8">DM domain-containing protein</fullName>
    </recommendedName>
</protein>
<dbReference type="Proteomes" id="UP000007110">
    <property type="component" value="Unassembled WGS sequence"/>
</dbReference>
<dbReference type="InterPro" id="IPR036407">
    <property type="entry name" value="DM_DNA-bd_sf"/>
</dbReference>
<feature type="compositionally biased region" description="Basic and acidic residues" evidence="7">
    <location>
        <begin position="185"/>
        <end position="210"/>
    </location>
</feature>
<evidence type="ECO:0000313" key="9">
    <source>
        <dbReference type="EnsemblMetazoa" id="XP_030852253"/>
    </source>
</evidence>
<dbReference type="OMA" id="RFRDCRC"/>
<dbReference type="PROSITE" id="PS50809">
    <property type="entry name" value="DM_2"/>
    <property type="match status" value="1"/>
</dbReference>
<dbReference type="PROSITE" id="PS40000">
    <property type="entry name" value="DM_1"/>
    <property type="match status" value="1"/>
</dbReference>
<dbReference type="FunCoup" id="A0A7M7PI25">
    <property type="interactions" value="335"/>
</dbReference>
<sequence>MLRDTKSLMNHHQDMDRIDIRTLSLLRGPLTEKGARKPKCARCRNHGMISWLKGHKRHCRFRDCRCAKCNLIAERQRVMAAQVALKRQQAAEDAIILGLRACSPSGPYNYLPQGPIFGAAPPGSGDGCNADEDDDDDDDDMGQTCDSPLDDVDMPPSPERETTEALKEIKDDIERESPTTSVPEPPKKVVEKHELPEPSEKPNEDGEEPKKKAKLSGPLDTFNGMASSFVSPFRPGRLSQTEILTRLFPHQRKAVLELVLQGCSGDLVKAIEHFLSAGESVKNNGSASSRSDHAHSSEKDQNEMYHIPSGLPTIPGLGSSIFRTPMHTDKLGVGGMKSAFTPLPPASSAPLPLLFSHRPPNPFQADALLGRTSIFAPSSLSDLHVGAAGPGRFVFPAMHPLNLSGKLAAAASEGYPRYVFAPYPTCPPDCTQYPSLHSTRAPAGSTGSDSEKSPGAIADLSVTSNVDSD</sequence>
<feature type="compositionally biased region" description="Basic and acidic residues" evidence="7">
    <location>
        <begin position="290"/>
        <end position="303"/>
    </location>
</feature>
<dbReference type="SMR" id="A0A7M7PI25"/>
<name>A0A7M7PI25_STRPU</name>
<proteinExistence type="inferred from homology"/>
<dbReference type="SUPFAM" id="SSF82927">
    <property type="entry name" value="Cysteine-rich DNA binding domain, (DM domain)"/>
    <property type="match status" value="1"/>
</dbReference>
<comment type="similarity">
    <text evidence="1">Belongs to the DMRT family.</text>
</comment>
<dbReference type="InParanoid" id="A0A7M7PI25"/>
<dbReference type="GO" id="GO:0046872">
    <property type="term" value="F:metal ion binding"/>
    <property type="evidence" value="ECO:0007669"/>
    <property type="project" value="UniProtKB-KW"/>
</dbReference>
<feature type="DNA-binding region" description="DM" evidence="6">
    <location>
        <begin position="40"/>
        <end position="87"/>
    </location>
</feature>
<reference evidence="10" key="1">
    <citation type="submission" date="2015-02" db="EMBL/GenBank/DDBJ databases">
        <title>Genome sequencing for Strongylocentrotus purpuratus.</title>
        <authorList>
            <person name="Murali S."/>
            <person name="Liu Y."/>
            <person name="Vee V."/>
            <person name="English A."/>
            <person name="Wang M."/>
            <person name="Skinner E."/>
            <person name="Han Y."/>
            <person name="Muzny D.M."/>
            <person name="Worley K.C."/>
            <person name="Gibbs R.A."/>
        </authorList>
    </citation>
    <scope>NUCLEOTIDE SEQUENCE</scope>
</reference>
<feature type="domain" description="DM" evidence="8">
    <location>
        <begin position="40"/>
        <end position="87"/>
    </location>
</feature>
<dbReference type="GO" id="GO:0007548">
    <property type="term" value="P:sex differentiation"/>
    <property type="evidence" value="ECO:0000318"/>
    <property type="project" value="GO_Central"/>
</dbReference>
<dbReference type="GeneID" id="100889993"/>
<dbReference type="KEGG" id="spu:100889993"/>
<dbReference type="PANTHER" id="PTHR12322:SF118">
    <property type="entry name" value="DM DOMAIN-CONTAINING PROTEIN"/>
    <property type="match status" value="1"/>
</dbReference>
<organism evidence="9 10">
    <name type="scientific">Strongylocentrotus purpuratus</name>
    <name type="common">Purple sea urchin</name>
    <dbReference type="NCBI Taxonomy" id="7668"/>
    <lineage>
        <taxon>Eukaryota</taxon>
        <taxon>Metazoa</taxon>
        <taxon>Echinodermata</taxon>
        <taxon>Eleutherozoa</taxon>
        <taxon>Echinozoa</taxon>
        <taxon>Echinoidea</taxon>
        <taxon>Euechinoidea</taxon>
        <taxon>Echinacea</taxon>
        <taxon>Camarodonta</taxon>
        <taxon>Echinidea</taxon>
        <taxon>Strongylocentrotidae</taxon>
        <taxon>Strongylocentrotus</taxon>
    </lineage>
</organism>
<dbReference type="SMART" id="SM00301">
    <property type="entry name" value="DM"/>
    <property type="match status" value="1"/>
</dbReference>
<dbReference type="InterPro" id="IPR026607">
    <property type="entry name" value="DMRT"/>
</dbReference>
<keyword evidence="4 6" id="KW-0238">DNA-binding</keyword>
<dbReference type="SUPFAM" id="SSF46934">
    <property type="entry name" value="UBA-like"/>
    <property type="match status" value="1"/>
</dbReference>
<feature type="compositionally biased region" description="Basic and acidic residues" evidence="7">
    <location>
        <begin position="158"/>
        <end position="177"/>
    </location>
</feature>
<dbReference type="InterPro" id="IPR005173">
    <property type="entry name" value="DMA"/>
</dbReference>
<feature type="region of interest" description="Disordered" evidence="7">
    <location>
        <begin position="113"/>
        <end position="220"/>
    </location>
</feature>
<evidence type="ECO:0000313" key="10">
    <source>
        <dbReference type="Proteomes" id="UP000007110"/>
    </source>
</evidence>
<dbReference type="Gene3D" id="4.10.1040.10">
    <property type="entry name" value="DM DNA-binding domain"/>
    <property type="match status" value="1"/>
</dbReference>
<accession>A0A7M7PI25</accession>
<dbReference type="Pfam" id="PF00751">
    <property type="entry name" value="DM"/>
    <property type="match status" value="1"/>
</dbReference>
<dbReference type="GO" id="GO:0000981">
    <property type="term" value="F:DNA-binding transcription factor activity, RNA polymerase II-specific"/>
    <property type="evidence" value="ECO:0000318"/>
    <property type="project" value="GO_Central"/>
</dbReference>
<evidence type="ECO:0000256" key="1">
    <source>
        <dbReference type="ARBA" id="ARBA00006834"/>
    </source>
</evidence>
<dbReference type="PANTHER" id="PTHR12322">
    <property type="entry name" value="DOUBLESEX AND MAB-3 RELATED TRANSCRIPTION FACTOR DMRT"/>
    <property type="match status" value="1"/>
</dbReference>
<dbReference type="InterPro" id="IPR001275">
    <property type="entry name" value="DM_DNA-bd"/>
</dbReference>
<dbReference type="Pfam" id="PF03474">
    <property type="entry name" value="DMA"/>
    <property type="match status" value="1"/>
</dbReference>
<evidence type="ECO:0000259" key="8">
    <source>
        <dbReference type="PROSITE" id="PS50809"/>
    </source>
</evidence>
<dbReference type="GO" id="GO:0000978">
    <property type="term" value="F:RNA polymerase II cis-regulatory region sequence-specific DNA binding"/>
    <property type="evidence" value="ECO:0000318"/>
    <property type="project" value="GO_Central"/>
</dbReference>
<evidence type="ECO:0000256" key="5">
    <source>
        <dbReference type="ARBA" id="ARBA00023242"/>
    </source>
</evidence>
<dbReference type="InterPro" id="IPR009060">
    <property type="entry name" value="UBA-like_sf"/>
</dbReference>
<feature type="compositionally biased region" description="Acidic residues" evidence="7">
    <location>
        <begin position="129"/>
        <end position="141"/>
    </location>
</feature>
<keyword evidence="10" id="KW-1185">Reference proteome</keyword>
<reference evidence="9" key="2">
    <citation type="submission" date="2021-01" db="UniProtKB">
        <authorList>
            <consortium name="EnsemblMetazoa"/>
        </authorList>
    </citation>
    <scope>IDENTIFICATION</scope>
</reference>
<evidence type="ECO:0000256" key="4">
    <source>
        <dbReference type="ARBA" id="ARBA00023125"/>
    </source>
</evidence>
<evidence type="ECO:0000256" key="3">
    <source>
        <dbReference type="ARBA" id="ARBA00022833"/>
    </source>
</evidence>
<dbReference type="RefSeq" id="XP_030852253.1">
    <property type="nucleotide sequence ID" value="XM_030996393.1"/>
</dbReference>
<dbReference type="GO" id="GO:0006357">
    <property type="term" value="P:regulation of transcription by RNA polymerase II"/>
    <property type="evidence" value="ECO:0000318"/>
    <property type="project" value="GO_Central"/>
</dbReference>
<evidence type="ECO:0000256" key="6">
    <source>
        <dbReference type="PROSITE-ProRule" id="PRU00070"/>
    </source>
</evidence>
<keyword evidence="2 6" id="KW-0479">Metal-binding</keyword>
<dbReference type="CDD" id="cd14370">
    <property type="entry name" value="CUE_DMA"/>
    <property type="match status" value="1"/>
</dbReference>
<dbReference type="FunFam" id="4.10.1040.10:FF:000001">
    <property type="entry name" value="doublesex- and mab-3-related transcription factor 1"/>
    <property type="match status" value="1"/>
</dbReference>
<dbReference type="AlphaFoldDB" id="A0A7M7PI25"/>
<comment type="subcellular location">
    <subcellularLocation>
        <location evidence="6">Nucleus</location>
    </subcellularLocation>
</comment>
<dbReference type="OrthoDB" id="6162476at2759"/>